<dbReference type="CDD" id="cd13399">
    <property type="entry name" value="Slt35-like"/>
    <property type="match status" value="1"/>
</dbReference>
<dbReference type="Proteomes" id="UP000297853">
    <property type="component" value="Unassembled WGS sequence"/>
</dbReference>
<dbReference type="Gene3D" id="1.10.530.10">
    <property type="match status" value="1"/>
</dbReference>
<dbReference type="Pfam" id="PF13406">
    <property type="entry name" value="SLT_2"/>
    <property type="match status" value="1"/>
</dbReference>
<accession>A0ABY2IX78</accession>
<protein>
    <recommendedName>
        <fullName evidence="2">Transglycosylase SLT domain-containing protein</fullName>
    </recommendedName>
</protein>
<evidence type="ECO:0000259" key="2">
    <source>
        <dbReference type="Pfam" id="PF13406"/>
    </source>
</evidence>
<evidence type="ECO:0000256" key="1">
    <source>
        <dbReference type="SAM" id="MobiDB-lite"/>
    </source>
</evidence>
<dbReference type="InterPro" id="IPR023346">
    <property type="entry name" value="Lysozyme-like_dom_sf"/>
</dbReference>
<evidence type="ECO:0000313" key="3">
    <source>
        <dbReference type="EMBL" id="TFC96607.1"/>
    </source>
</evidence>
<dbReference type="PANTHER" id="PTHR30163:SF8">
    <property type="entry name" value="LYTIC MUREIN TRANSGLYCOSYLASE"/>
    <property type="match status" value="1"/>
</dbReference>
<dbReference type="SUPFAM" id="SSF53955">
    <property type="entry name" value="Lysozyme-like"/>
    <property type="match status" value="1"/>
</dbReference>
<name>A0ABY2IX78_9MICO</name>
<feature type="region of interest" description="Disordered" evidence="1">
    <location>
        <begin position="1"/>
        <end position="32"/>
    </location>
</feature>
<dbReference type="PANTHER" id="PTHR30163">
    <property type="entry name" value="MEMBRANE-BOUND LYTIC MUREIN TRANSGLYCOSYLASE B"/>
    <property type="match status" value="1"/>
</dbReference>
<organism evidence="3 4">
    <name type="scientific">Cryobacterium sinapicolor</name>
    <dbReference type="NCBI Taxonomy" id="1259236"/>
    <lineage>
        <taxon>Bacteria</taxon>
        <taxon>Bacillati</taxon>
        <taxon>Actinomycetota</taxon>
        <taxon>Actinomycetes</taxon>
        <taxon>Micrococcales</taxon>
        <taxon>Microbacteriaceae</taxon>
        <taxon>Cryobacterium</taxon>
    </lineage>
</organism>
<keyword evidence="4" id="KW-1185">Reference proteome</keyword>
<evidence type="ECO:0000313" key="4">
    <source>
        <dbReference type="Proteomes" id="UP000297853"/>
    </source>
</evidence>
<dbReference type="InterPro" id="IPR043426">
    <property type="entry name" value="MltB-like"/>
</dbReference>
<feature type="region of interest" description="Disordered" evidence="1">
    <location>
        <begin position="53"/>
        <end position="85"/>
    </location>
</feature>
<dbReference type="InterPro" id="IPR031304">
    <property type="entry name" value="SLT_2"/>
</dbReference>
<dbReference type="EMBL" id="SOGQ01000061">
    <property type="protein sequence ID" value="TFC96607.1"/>
    <property type="molecule type" value="Genomic_DNA"/>
</dbReference>
<proteinExistence type="predicted"/>
<feature type="domain" description="Transglycosylase SLT" evidence="2">
    <location>
        <begin position="383"/>
        <end position="443"/>
    </location>
</feature>
<comment type="caution">
    <text evidence="3">The sequence shown here is derived from an EMBL/GenBank/DDBJ whole genome shotgun (WGS) entry which is preliminary data.</text>
</comment>
<feature type="region of interest" description="Disordered" evidence="1">
    <location>
        <begin position="120"/>
        <end position="147"/>
    </location>
</feature>
<feature type="compositionally biased region" description="Basic residues" evidence="1">
    <location>
        <begin position="74"/>
        <end position="83"/>
    </location>
</feature>
<sequence>MRGLDSARGVGPPEPRSRHRAPSLPHPCPGSHRVVEPEYRLFRFQIYRRPPIARLGGLPGKRSEPSRPRPGGRGARRAPRRPCAHGTAGALRNLATARLEQSRARPQLLRLRNVLHCAGPRSRTQGPVRLDGHHGCHGSPSRHARLGDQRRGCCRDDCRSLVRRGVGQSRGLGWDHRGFPHCDRRRGCPSRDGVRAARQPGALRRGTGPGLVTVVTPRGMPILATVAGLAVLGWLIFGWLVPGFRPPEGERAGVAPSAAVVITLEPPGAAASLPAGEPASVAVAVKPPPPLVGNATLADPAWAARAAQTSDIPVRALLGYAGASLALAAEQPNCRLGWTTLAALGNIESGHGTHNGSGLGADGAARPGIFGPALDGNAFDAMGDTDRGAWDGSTEGDRAVGPLQFIPATWQRWGADGNGDGVDDPQQIDDAALAAGRYLCHYGELSRPDRWRAAVFAYNHVDSYVNAVAATADSYADLAG</sequence>
<reference evidence="3 4" key="1">
    <citation type="submission" date="2019-03" db="EMBL/GenBank/DDBJ databases">
        <title>Genomics of glacier-inhabiting Cryobacterium strains.</title>
        <authorList>
            <person name="Liu Q."/>
            <person name="Xin Y.-H."/>
        </authorList>
    </citation>
    <scope>NUCLEOTIDE SEQUENCE [LARGE SCALE GENOMIC DNA]</scope>
    <source>
        <strain evidence="3 4">TMT1-23-1</strain>
    </source>
</reference>
<gene>
    <name evidence="3" type="ORF">E3T28_12015</name>
</gene>